<sequence length="204" mass="22176">MDGSTVLRTAGECARFLHSISDRAWTTVPIPGLDWTVAQVVAHIGECLLWYSTDLVAGDEELSTMDMSVRPESAPADLVATLNSFATVLARVIDGAPPQVRGWHPHGLADASGFAAMACDEMLVHPADAAHGVGRAFVPSQELSHATLRRLFPWAPADTEPWTTLLWANGRADLPGHERQVGWRWHCAPLAEWDGVNPIKRSLT</sequence>
<dbReference type="OrthoDB" id="4453346at2"/>
<gene>
    <name evidence="2" type="ORF">D5H75_33895</name>
</gene>
<keyword evidence="3" id="KW-1185">Reference proteome</keyword>
<organism evidence="2 3">
    <name type="scientific">Bailinhaonella thermotolerans</name>
    <dbReference type="NCBI Taxonomy" id="1070861"/>
    <lineage>
        <taxon>Bacteria</taxon>
        <taxon>Bacillati</taxon>
        <taxon>Actinomycetota</taxon>
        <taxon>Actinomycetes</taxon>
        <taxon>Streptosporangiales</taxon>
        <taxon>Streptosporangiaceae</taxon>
        <taxon>Bailinhaonella</taxon>
    </lineage>
</organism>
<accession>A0A3A4AAK4</accession>
<evidence type="ECO:0000313" key="3">
    <source>
        <dbReference type="Proteomes" id="UP000265768"/>
    </source>
</evidence>
<dbReference type="Proteomes" id="UP000265768">
    <property type="component" value="Unassembled WGS sequence"/>
</dbReference>
<dbReference type="Pfam" id="PF11716">
    <property type="entry name" value="MDMPI_N"/>
    <property type="match status" value="1"/>
</dbReference>
<comment type="caution">
    <text evidence="2">The sequence shown here is derived from an EMBL/GenBank/DDBJ whole genome shotgun (WGS) entry which is preliminary data.</text>
</comment>
<feature type="domain" description="Mycothiol-dependent maleylpyruvate isomerase metal-binding" evidence="1">
    <location>
        <begin position="11"/>
        <end position="130"/>
    </location>
</feature>
<evidence type="ECO:0000259" key="1">
    <source>
        <dbReference type="Pfam" id="PF11716"/>
    </source>
</evidence>
<dbReference type="AlphaFoldDB" id="A0A3A4AAK4"/>
<dbReference type="Gene3D" id="1.20.120.450">
    <property type="entry name" value="dinb family like domain"/>
    <property type="match status" value="1"/>
</dbReference>
<dbReference type="GO" id="GO:0046872">
    <property type="term" value="F:metal ion binding"/>
    <property type="evidence" value="ECO:0007669"/>
    <property type="project" value="InterPro"/>
</dbReference>
<dbReference type="InterPro" id="IPR034660">
    <property type="entry name" value="DinB/YfiT-like"/>
</dbReference>
<reference evidence="2 3" key="1">
    <citation type="submission" date="2018-09" db="EMBL/GenBank/DDBJ databases">
        <title>YIM 75507 draft genome.</title>
        <authorList>
            <person name="Tang S."/>
            <person name="Feng Y."/>
        </authorList>
    </citation>
    <scope>NUCLEOTIDE SEQUENCE [LARGE SCALE GENOMIC DNA]</scope>
    <source>
        <strain evidence="2 3">YIM 75507</strain>
    </source>
</reference>
<name>A0A3A4AAK4_9ACTN</name>
<evidence type="ECO:0000313" key="2">
    <source>
        <dbReference type="EMBL" id="RJL23080.1"/>
    </source>
</evidence>
<dbReference type="SUPFAM" id="SSF109854">
    <property type="entry name" value="DinB/YfiT-like putative metalloenzymes"/>
    <property type="match status" value="1"/>
</dbReference>
<proteinExistence type="predicted"/>
<dbReference type="EMBL" id="QZEY01000020">
    <property type="protein sequence ID" value="RJL23080.1"/>
    <property type="molecule type" value="Genomic_DNA"/>
</dbReference>
<protein>
    <recommendedName>
        <fullName evidence="1">Mycothiol-dependent maleylpyruvate isomerase metal-binding domain-containing protein</fullName>
    </recommendedName>
</protein>
<dbReference type="InterPro" id="IPR024344">
    <property type="entry name" value="MDMPI_metal-binding"/>
</dbReference>